<dbReference type="GO" id="GO:0016491">
    <property type="term" value="F:oxidoreductase activity"/>
    <property type="evidence" value="ECO:0007669"/>
    <property type="project" value="InterPro"/>
</dbReference>
<dbReference type="Gene3D" id="3.40.30.10">
    <property type="entry name" value="Glutaredoxin"/>
    <property type="match status" value="1"/>
</dbReference>
<keyword evidence="1" id="KW-0676">Redox-active center</keyword>
<feature type="domain" description="Thioredoxin" evidence="3">
    <location>
        <begin position="624"/>
        <end position="761"/>
    </location>
</feature>
<organism evidence="4 5">
    <name type="scientific">Mucilaginibacter mali</name>
    <dbReference type="NCBI Taxonomy" id="2740462"/>
    <lineage>
        <taxon>Bacteria</taxon>
        <taxon>Pseudomonadati</taxon>
        <taxon>Bacteroidota</taxon>
        <taxon>Sphingobacteriia</taxon>
        <taxon>Sphingobacteriales</taxon>
        <taxon>Sphingobacteriaceae</taxon>
        <taxon>Mucilaginibacter</taxon>
    </lineage>
</organism>
<dbReference type="InterPro" id="IPR000866">
    <property type="entry name" value="AhpC/TSA"/>
</dbReference>
<dbReference type="PANTHER" id="PTHR42852:SF17">
    <property type="entry name" value="THIOREDOXIN-LIKE PROTEIN HI_1115"/>
    <property type="match status" value="1"/>
</dbReference>
<dbReference type="PANTHER" id="PTHR42852">
    <property type="entry name" value="THIOL:DISULFIDE INTERCHANGE PROTEIN DSBE"/>
    <property type="match status" value="1"/>
</dbReference>
<dbReference type="InterPro" id="IPR036249">
    <property type="entry name" value="Thioredoxin-like_sf"/>
</dbReference>
<dbReference type="CDD" id="cd02966">
    <property type="entry name" value="TlpA_like_family"/>
    <property type="match status" value="1"/>
</dbReference>
<dbReference type="InterPro" id="IPR013766">
    <property type="entry name" value="Thioredoxin_domain"/>
</dbReference>
<dbReference type="SUPFAM" id="SSF52833">
    <property type="entry name" value="Thioredoxin-like"/>
    <property type="match status" value="1"/>
</dbReference>
<name>A0A7D4TM75_9SPHI</name>
<dbReference type="AlphaFoldDB" id="A0A7D4TM75"/>
<keyword evidence="2" id="KW-0732">Signal</keyword>
<dbReference type="GO" id="GO:0016209">
    <property type="term" value="F:antioxidant activity"/>
    <property type="evidence" value="ECO:0007669"/>
    <property type="project" value="InterPro"/>
</dbReference>
<dbReference type="Pfam" id="PF00578">
    <property type="entry name" value="AhpC-TSA"/>
    <property type="match status" value="1"/>
</dbReference>
<dbReference type="KEGG" id="mmab:HQ865_08610"/>
<dbReference type="Proteomes" id="UP000505355">
    <property type="component" value="Chromosome"/>
</dbReference>
<accession>A0A7D4TM75</accession>
<dbReference type="RefSeq" id="WP_173414505.1">
    <property type="nucleotide sequence ID" value="NZ_CP054139.1"/>
</dbReference>
<evidence type="ECO:0000256" key="2">
    <source>
        <dbReference type="SAM" id="SignalP"/>
    </source>
</evidence>
<feature type="signal peptide" evidence="2">
    <location>
        <begin position="1"/>
        <end position="21"/>
    </location>
</feature>
<dbReference type="InterPro" id="IPR050553">
    <property type="entry name" value="Thioredoxin_ResA/DsbE_sf"/>
</dbReference>
<dbReference type="EMBL" id="CP054139">
    <property type="protein sequence ID" value="QKJ29813.1"/>
    <property type="molecule type" value="Genomic_DNA"/>
</dbReference>
<reference evidence="4 5" key="1">
    <citation type="submission" date="2020-05" db="EMBL/GenBank/DDBJ databases">
        <title>Mucilaginibacter mali sp. nov.</title>
        <authorList>
            <person name="Kim H.S."/>
            <person name="Lee K.C."/>
            <person name="Suh M.K."/>
            <person name="Kim J.-S."/>
            <person name="Han K.-I."/>
            <person name="Eom M.K."/>
            <person name="Shin Y.K."/>
            <person name="Lee J.-S."/>
        </authorList>
    </citation>
    <scope>NUCLEOTIDE SEQUENCE [LARGE SCALE GENOMIC DNA]</scope>
    <source>
        <strain evidence="4 5">G2-14</strain>
    </source>
</reference>
<dbReference type="PROSITE" id="PS51352">
    <property type="entry name" value="THIOREDOXIN_2"/>
    <property type="match status" value="1"/>
</dbReference>
<evidence type="ECO:0000313" key="4">
    <source>
        <dbReference type="EMBL" id="QKJ29813.1"/>
    </source>
</evidence>
<gene>
    <name evidence="4" type="ORF">HQ865_08610</name>
</gene>
<protein>
    <submittedName>
        <fullName evidence="4">TlpA family protein disulfide reductase</fullName>
    </submittedName>
</protein>
<dbReference type="InterPro" id="IPR017937">
    <property type="entry name" value="Thioredoxin_CS"/>
</dbReference>
<feature type="chain" id="PRO_5029005868" evidence="2">
    <location>
        <begin position="22"/>
        <end position="761"/>
    </location>
</feature>
<keyword evidence="5" id="KW-1185">Reference proteome</keyword>
<evidence type="ECO:0000259" key="3">
    <source>
        <dbReference type="PROSITE" id="PS51352"/>
    </source>
</evidence>
<evidence type="ECO:0000256" key="1">
    <source>
        <dbReference type="ARBA" id="ARBA00023284"/>
    </source>
</evidence>
<proteinExistence type="predicted"/>
<sequence length="761" mass="86258">MKPYKLIAILLCTAFASNAQKLNIPKGKTFEITTRNKDVGTFKRDDIYTYSFKSLGRNGEGNNVLECKIARVIIYDNRSGKVQLNTDSIRNTNLYSTEALTALALLNKPFTVTINPKGEVVGTAGMQETLQQALTQWNINADVAKNILKQMPEQISKRIDDLFFKPAQAQQAKPVLGNADMANQFRITNINANTLRAYASSATDNSKVTHEYIVDKETGLVKSSTKTEDARLTPNAEMGIRANSVSKITLTQAMTQASAHPLPDTAWINMAAKLSYWSAAFKKGTSSDSAKVYQFIKNPDSRFANDKYYLTRRLDLVQSVRSDRSYLTYDSLLLETPNKFLEGNQVHLHNKLHTALSKQGAQAAYELTKYAYKTNAFDEWVQYSFSQYFRDNKDSKTDDVSQKRNYDLLALFKTNPDPVYVRKIQPLYMWAMARKQKNNIPLMLQTAEDFEKMGDKDMQVGNGGRYALLLYQMLVAAKQTEAAQKLMDVTVQKLERYTADTANADRYVHQNLLAGAYYMQYLNRDTVADPQAMQLLAKAAKYSPNSRAERAYGSNYDRFFLGTKDSYRDILISKLLDAGNEAEALAMFAQHINAAPENIKEMQDLYVKKFPGRDFKQFFKEGIMSKWAMAPAFTLKGIDGKEHALTEYKDRWLMLDFWGTWCGPCREEMPKVNKFNDEVVAGKYQNVSFLSIACNDTENNVKMYLDETKFGMPVAMSDGEVQSNYKVPGYPCKIIISPEGRMIAVDFGKDWLSVIKNFSQL</sequence>
<evidence type="ECO:0000313" key="5">
    <source>
        <dbReference type="Proteomes" id="UP000505355"/>
    </source>
</evidence>
<dbReference type="PROSITE" id="PS00194">
    <property type="entry name" value="THIOREDOXIN_1"/>
    <property type="match status" value="1"/>
</dbReference>